<feature type="repeat" description="RCC1" evidence="2">
    <location>
        <begin position="995"/>
        <end position="1070"/>
    </location>
</feature>
<protein>
    <submittedName>
        <fullName evidence="4">Uncharacterized protein</fullName>
    </submittedName>
</protein>
<dbReference type="OrthoDB" id="16281at2759"/>
<feature type="repeat" description="RCC1" evidence="2">
    <location>
        <begin position="925"/>
        <end position="989"/>
    </location>
</feature>
<keyword evidence="1" id="KW-0677">Repeat</keyword>
<feature type="compositionally biased region" description="Low complexity" evidence="3">
    <location>
        <begin position="266"/>
        <end position="280"/>
    </location>
</feature>
<dbReference type="InterPro" id="IPR009091">
    <property type="entry name" value="RCC1/BLIP-II"/>
</dbReference>
<proteinExistence type="predicted"/>
<dbReference type="GO" id="GO:0005737">
    <property type="term" value="C:cytoplasm"/>
    <property type="evidence" value="ECO:0007669"/>
    <property type="project" value="TreeGrafter"/>
</dbReference>
<evidence type="ECO:0000313" key="5">
    <source>
        <dbReference type="Proteomes" id="UP000215902"/>
    </source>
</evidence>
<dbReference type="PRINTS" id="PR00633">
    <property type="entry name" value="RCCNDNSATION"/>
</dbReference>
<feature type="compositionally biased region" description="Low complexity" evidence="3">
    <location>
        <begin position="453"/>
        <end position="466"/>
    </location>
</feature>
<evidence type="ECO:0000256" key="2">
    <source>
        <dbReference type="PROSITE-ProRule" id="PRU00235"/>
    </source>
</evidence>
<dbReference type="InterPro" id="IPR051709">
    <property type="entry name" value="Ub-ligase/GTPase-reg"/>
</dbReference>
<dbReference type="PROSITE" id="PS00626">
    <property type="entry name" value="RCC1_2"/>
    <property type="match status" value="1"/>
</dbReference>
<dbReference type="InterPro" id="IPR000408">
    <property type="entry name" value="Reg_chr_condens"/>
</dbReference>
<gene>
    <name evidence="4" type="ORF">BOX15_Mlig027079g3</name>
</gene>
<dbReference type="EMBL" id="NIVC01000340">
    <property type="protein sequence ID" value="PAA85229.1"/>
    <property type="molecule type" value="Genomic_DNA"/>
</dbReference>
<dbReference type="Pfam" id="PF13540">
    <property type="entry name" value="RCC1_2"/>
    <property type="match status" value="2"/>
</dbReference>
<evidence type="ECO:0000256" key="1">
    <source>
        <dbReference type="ARBA" id="ARBA00022737"/>
    </source>
</evidence>
<organism evidence="4 5">
    <name type="scientific">Macrostomum lignano</name>
    <dbReference type="NCBI Taxonomy" id="282301"/>
    <lineage>
        <taxon>Eukaryota</taxon>
        <taxon>Metazoa</taxon>
        <taxon>Spiralia</taxon>
        <taxon>Lophotrochozoa</taxon>
        <taxon>Platyhelminthes</taxon>
        <taxon>Rhabditophora</taxon>
        <taxon>Macrostomorpha</taxon>
        <taxon>Macrostomida</taxon>
        <taxon>Macrostomidae</taxon>
        <taxon>Macrostomum</taxon>
    </lineage>
</organism>
<feature type="compositionally biased region" description="Basic residues" evidence="3">
    <location>
        <begin position="286"/>
        <end position="298"/>
    </location>
</feature>
<dbReference type="SUPFAM" id="SSF50985">
    <property type="entry name" value="RCC1/BLIP-II"/>
    <property type="match status" value="1"/>
</dbReference>
<evidence type="ECO:0000313" key="4">
    <source>
        <dbReference type="EMBL" id="PAA85229.1"/>
    </source>
</evidence>
<accession>A0A267GJ06</accession>
<comment type="caution">
    <text evidence="4">The sequence shown here is derived from an EMBL/GenBank/DDBJ whole genome shotgun (WGS) entry which is preliminary data.</text>
</comment>
<dbReference type="PANTHER" id="PTHR45622">
    <property type="entry name" value="UBIQUITIN-PROTEIN LIGASE E3A-RELATED"/>
    <property type="match status" value="1"/>
</dbReference>
<feature type="region of interest" description="Disordered" evidence="3">
    <location>
        <begin position="266"/>
        <end position="313"/>
    </location>
</feature>
<keyword evidence="5" id="KW-1185">Reference proteome</keyword>
<sequence>SAVSATGTQSEIWHSLYGGGLSRLLQLRDARFSHLRLWRPQSPLSSSTFATDCGVVDADSIAAQLHNGDLLYGVCSPQGGAGGSSAANDYLLLIWINDLRAAPTKLALPMPGSGASSTQAAFESGQIRDVCMSPCGSSIGILRNSVLQLIPMTAYWKSQSRQRPGRLVSHTSTLEIRPPLSSHGSDCAVAFAFGSNQRRFIVIASSSGHLHYYSPDSGQFYSKQAVCSSIVALATYFDPSIADSSPTMLVTSRSGDQFKVQAALPPVTNQNQQQPSSSTTHESTKFTKHAKHFSKSKHSSSAPIGEPVEFRSDPGSVDRLRCQRNQLGFVTAVAPSCQSATSAASKFVYCHIQNSNLEQDRLLLYLPNDFTNALYTYVIPCRTIQFELDYALIYCLHRSDNGRLALTVQCRHLCSLSGKASWDQVGPQFAASILVSLDTGLAVGRFLTACLLTPPSSSSSEPSTPSWRGLPLRGGRQNHQQHSAEAKLTVLPTLLVCHRGGCLALPCRRAPELAFLTSAVTRGADVAQRLGVGLKLDVHNLFELASRHLLANQRLDMADDCAHRFCGGGGGGAGKKLAHVLACGWSDGSGDGTADADPASRGHLFSRLVEFLLGAAAALSRMEPPANHGACRTAALLALTCAAQDAAAADEDKVAGNSVELCRQRERQRRQMLLQFCFAHGQFLDSGGALKVLINGGLFEAAALLALNLRCISECLAAVLDRVASLAPASPRLATHTLRQFLRLLPAELINGALQTGAEHPLDALCDAVDSRLEQLILAGAEGRGLEQILEGWFHPDGSPTWFLINKQPHRPLTKRWCQLACRYYGLKACSSLSSRSNSLENPCPLLAGQLQHCRSLKQKQIQSTLLAGSATALSISLHYLIVYANQTLRVYCPSLLSPPLSITQPGVVEVSAGLRHALVLLSNGCLLSAGSNAYGQLGVGKFNKDKTNEEDKQELQLMQLRPVLGQLENCPVRYISAGHYSSACIVAGNEINDGRVYTWGWNALGQLGLGDSENRCSPELVQLPDAADSTIAEDADHPGNTDSQQLKCSTLLASRVVCGREHTLFLTSSGRVFASGSNCRNQLLHTEPQKCSHPLELTGINNRKLLPTGDIAQIDTKAYLSVAVGRNDNRLYMWGLCRYMNLQLATLKIVRNLAPKDAAPGSLRLLSCGYEACLVSLPDGSLVSVPYIDPDSLRAPVRSSTICRRSDGSGGLLRAASDRGIHCALDSDGCLHLWGEVSSHLLFTFCHQGAPRHVPTPYLRLPRPAEDDSEMMDDPVDRIIKLSTPLHAGAEWLRASGAVNAKSKDLLAALLCRRGDFAGALHWTLRRCEFARAPALLGQLLLLAARPEDCVADLVHALADREAGIALLEQLLTSAMSPAVAAQLARCCHSGRLDSSRLSAPFCLAWLRQLFQNSSNSASSSGTDDGPELRMSLTELLARQERQQAEGLYADSLWHFACCGRQCPESDLFQLRYPTLLRRLAETGADAELRALVDRLIRRDGKQLKAMPCPVCFGQALGLASDQR</sequence>
<dbReference type="PANTHER" id="PTHR45622:SF70">
    <property type="entry name" value="SECRETION-REGULATING GUANINE NUCLEOTIDE EXCHANGE FACTOR"/>
    <property type="match status" value="1"/>
</dbReference>
<feature type="region of interest" description="Disordered" evidence="3">
    <location>
        <begin position="453"/>
        <end position="478"/>
    </location>
</feature>
<reference evidence="4 5" key="1">
    <citation type="submission" date="2017-06" db="EMBL/GenBank/DDBJ databases">
        <title>A platform for efficient transgenesis in Macrostomum lignano, a flatworm model organism for stem cell research.</title>
        <authorList>
            <person name="Berezikov E."/>
        </authorList>
    </citation>
    <scope>NUCLEOTIDE SEQUENCE [LARGE SCALE GENOMIC DNA]</scope>
    <source>
        <strain evidence="4">DV1</strain>
        <tissue evidence="4">Whole organism</tissue>
    </source>
</reference>
<name>A0A267GJ06_9PLAT</name>
<dbReference type="Pfam" id="PF00415">
    <property type="entry name" value="RCC1"/>
    <property type="match status" value="1"/>
</dbReference>
<dbReference type="Proteomes" id="UP000215902">
    <property type="component" value="Unassembled WGS sequence"/>
</dbReference>
<evidence type="ECO:0000256" key="3">
    <source>
        <dbReference type="SAM" id="MobiDB-lite"/>
    </source>
</evidence>
<dbReference type="Gene3D" id="2.130.10.30">
    <property type="entry name" value="Regulator of chromosome condensation 1/beta-lactamase-inhibitor protein II"/>
    <property type="match status" value="1"/>
</dbReference>
<dbReference type="PROSITE" id="PS50012">
    <property type="entry name" value="RCC1_3"/>
    <property type="match status" value="2"/>
</dbReference>
<feature type="non-terminal residue" evidence="4">
    <location>
        <position position="1"/>
    </location>
</feature>
<dbReference type="STRING" id="282301.A0A267GJ06"/>